<gene>
    <name evidence="1" type="ORF">LCGC14_0631250</name>
</gene>
<feature type="non-terminal residue" evidence="1">
    <location>
        <position position="42"/>
    </location>
</feature>
<dbReference type="EMBL" id="LAZR01001105">
    <property type="protein sequence ID" value="KKN50603.1"/>
    <property type="molecule type" value="Genomic_DNA"/>
</dbReference>
<comment type="caution">
    <text evidence="1">The sequence shown here is derived from an EMBL/GenBank/DDBJ whole genome shotgun (WGS) entry which is preliminary data.</text>
</comment>
<dbReference type="AlphaFoldDB" id="A0A0F9UAF4"/>
<reference evidence="1" key="1">
    <citation type="journal article" date="2015" name="Nature">
        <title>Complex archaea that bridge the gap between prokaryotes and eukaryotes.</title>
        <authorList>
            <person name="Spang A."/>
            <person name="Saw J.H."/>
            <person name="Jorgensen S.L."/>
            <person name="Zaremba-Niedzwiedzka K."/>
            <person name="Martijn J."/>
            <person name="Lind A.E."/>
            <person name="van Eijk R."/>
            <person name="Schleper C."/>
            <person name="Guy L."/>
            <person name="Ettema T.J."/>
        </authorList>
    </citation>
    <scope>NUCLEOTIDE SEQUENCE</scope>
</reference>
<proteinExistence type="predicted"/>
<organism evidence="1">
    <name type="scientific">marine sediment metagenome</name>
    <dbReference type="NCBI Taxonomy" id="412755"/>
    <lineage>
        <taxon>unclassified sequences</taxon>
        <taxon>metagenomes</taxon>
        <taxon>ecological metagenomes</taxon>
    </lineage>
</organism>
<sequence>MNLQKAKRIYKCPKGHSKNELTECLKVLNSKLGRLTLMEQVV</sequence>
<accession>A0A0F9UAF4</accession>
<evidence type="ECO:0000313" key="1">
    <source>
        <dbReference type="EMBL" id="KKN50603.1"/>
    </source>
</evidence>
<name>A0A0F9UAF4_9ZZZZ</name>
<protein>
    <submittedName>
        <fullName evidence="1">Uncharacterized protein</fullName>
    </submittedName>
</protein>